<sequence length="215" mass="23769">MTIAVIADIVASRSAQDRDAVQRAIESATVTVEEVRPRATQRWWPTVADEFQAVYETLEDALVATLYLQLALPEGVACRFGLGVGEIGPVESSLTDAIQDGPGWWAARNAIEHAEELEQGKLPGTRSWLVVHDTEPPERRARAAVVNAYLLLRDQVVADMSPRARRAMYDTWRGRQQKEIAADEGITQAAVSQAINKPLVRALRVGAKDLERAFR</sequence>
<dbReference type="RefSeq" id="WP_135111944.1">
    <property type="nucleotide sequence ID" value="NZ_JADGLL010000001.1"/>
</dbReference>
<dbReference type="EMBL" id="SPQB01000001">
    <property type="protein sequence ID" value="TFU34556.1"/>
    <property type="molecule type" value="Genomic_DNA"/>
</dbReference>
<name>A0A4Y9FYG2_9MICO</name>
<dbReference type="OrthoDB" id="4711815at2"/>
<evidence type="ECO:0000313" key="1">
    <source>
        <dbReference type="EMBL" id="TFU34556.1"/>
    </source>
</evidence>
<comment type="caution">
    <text evidence="1">The sequence shown here is derived from an EMBL/GenBank/DDBJ whole genome shotgun (WGS) entry which is preliminary data.</text>
</comment>
<keyword evidence="2" id="KW-1185">Reference proteome</keyword>
<reference evidence="1 2" key="1">
    <citation type="submission" date="2019-03" db="EMBL/GenBank/DDBJ databases">
        <title>Diversity of the mouse oral microbiome.</title>
        <authorList>
            <person name="Joseph S."/>
            <person name="Aduse-Opoku J."/>
            <person name="Curtis M."/>
            <person name="Wade W."/>
            <person name="Hashim A."/>
        </authorList>
    </citation>
    <scope>NUCLEOTIDE SEQUENCE [LARGE SCALE GENOMIC DNA]</scope>
    <source>
        <strain evidence="1 2">P1012</strain>
    </source>
</reference>
<dbReference type="AlphaFoldDB" id="A0A4Y9FYG2"/>
<gene>
    <name evidence="1" type="ORF">E4U02_00100</name>
</gene>
<dbReference type="InterPro" id="IPR032580">
    <property type="entry name" value="SatD"/>
</dbReference>
<evidence type="ECO:0000313" key="2">
    <source>
        <dbReference type="Proteomes" id="UP000298358"/>
    </source>
</evidence>
<organism evidence="1 2">
    <name type="scientific">Microbacterium paludicola</name>
    <dbReference type="NCBI Taxonomy" id="300019"/>
    <lineage>
        <taxon>Bacteria</taxon>
        <taxon>Bacillati</taxon>
        <taxon>Actinomycetota</taxon>
        <taxon>Actinomycetes</taxon>
        <taxon>Micrococcales</taxon>
        <taxon>Microbacteriaceae</taxon>
        <taxon>Microbacterium</taxon>
    </lineage>
</organism>
<dbReference type="Proteomes" id="UP000298358">
    <property type="component" value="Unassembled WGS sequence"/>
</dbReference>
<accession>A0A4Y9FYG2</accession>
<proteinExistence type="predicted"/>
<protein>
    <submittedName>
        <fullName evidence="1">Uncharacterized protein</fullName>
    </submittedName>
</protein>
<dbReference type="Pfam" id="PF16264">
    <property type="entry name" value="SatD"/>
    <property type="match status" value="1"/>
</dbReference>